<protein>
    <submittedName>
        <fullName evidence="10">Metabotropic glutamate receptor 3</fullName>
    </submittedName>
</protein>
<organism evidence="10 11">
    <name type="scientific">Elysia marginata</name>
    <dbReference type="NCBI Taxonomy" id="1093978"/>
    <lineage>
        <taxon>Eukaryota</taxon>
        <taxon>Metazoa</taxon>
        <taxon>Spiralia</taxon>
        <taxon>Lophotrochozoa</taxon>
        <taxon>Mollusca</taxon>
        <taxon>Gastropoda</taxon>
        <taxon>Heterobranchia</taxon>
        <taxon>Euthyneura</taxon>
        <taxon>Panpulmonata</taxon>
        <taxon>Sacoglossa</taxon>
        <taxon>Placobranchoidea</taxon>
        <taxon>Plakobranchidae</taxon>
        <taxon>Elysia</taxon>
    </lineage>
</organism>
<keyword evidence="11" id="KW-1185">Reference proteome</keyword>
<feature type="transmembrane region" description="Helical" evidence="7">
    <location>
        <begin position="2470"/>
        <end position="2495"/>
    </location>
</feature>
<dbReference type="InterPro" id="IPR001828">
    <property type="entry name" value="ANF_lig-bd_rcpt"/>
</dbReference>
<keyword evidence="8" id="KW-0732">Signal</keyword>
<gene>
    <name evidence="10" type="ORF">ElyMa_005008800</name>
</gene>
<dbReference type="PRINTS" id="PR00248">
    <property type="entry name" value="GPCRMGR"/>
</dbReference>
<feature type="transmembrane region" description="Helical" evidence="7">
    <location>
        <begin position="2579"/>
        <end position="2603"/>
    </location>
</feature>
<evidence type="ECO:0000256" key="5">
    <source>
        <dbReference type="ARBA" id="ARBA00023170"/>
    </source>
</evidence>
<dbReference type="GO" id="GO:0016020">
    <property type="term" value="C:membrane"/>
    <property type="evidence" value="ECO:0007669"/>
    <property type="project" value="UniProtKB-SubCell"/>
</dbReference>
<feature type="transmembrane region" description="Helical" evidence="7">
    <location>
        <begin position="2668"/>
        <end position="2686"/>
    </location>
</feature>
<proteinExistence type="predicted"/>
<dbReference type="CDD" id="cd13953">
    <property type="entry name" value="7tm_classC_mGluR-like"/>
    <property type="match status" value="1"/>
</dbReference>
<evidence type="ECO:0000256" key="1">
    <source>
        <dbReference type="ARBA" id="ARBA00004141"/>
    </source>
</evidence>
<evidence type="ECO:0000256" key="6">
    <source>
        <dbReference type="ARBA" id="ARBA00023180"/>
    </source>
</evidence>
<evidence type="ECO:0000256" key="7">
    <source>
        <dbReference type="SAM" id="Phobius"/>
    </source>
</evidence>
<feature type="domain" description="G-protein coupled receptors family 3 profile" evidence="9">
    <location>
        <begin position="2486"/>
        <end position="2723"/>
    </location>
</feature>
<feature type="transmembrane region" description="Helical" evidence="7">
    <location>
        <begin position="2540"/>
        <end position="2558"/>
    </location>
</feature>
<evidence type="ECO:0000313" key="10">
    <source>
        <dbReference type="EMBL" id="GFS18551.1"/>
    </source>
</evidence>
<comment type="subcellular location">
    <subcellularLocation>
        <location evidence="1">Membrane</location>
        <topology evidence="1">Multi-pass membrane protein</topology>
    </subcellularLocation>
</comment>
<accession>A0AAV4JAZ4</accession>
<feature type="transmembrane region" description="Helical" evidence="7">
    <location>
        <begin position="2633"/>
        <end position="2656"/>
    </location>
</feature>
<dbReference type="InterPro" id="IPR017978">
    <property type="entry name" value="GPCR_3_C"/>
</dbReference>
<keyword evidence="2 7" id="KW-0812">Transmembrane</keyword>
<dbReference type="InterPro" id="IPR050726">
    <property type="entry name" value="mGluR"/>
</dbReference>
<evidence type="ECO:0000256" key="3">
    <source>
        <dbReference type="ARBA" id="ARBA00022989"/>
    </source>
</evidence>
<name>A0AAV4JAZ4_9GAST</name>
<evidence type="ECO:0000259" key="9">
    <source>
        <dbReference type="PROSITE" id="PS50259"/>
    </source>
</evidence>
<keyword evidence="4 7" id="KW-0472">Membrane</keyword>
<evidence type="ECO:0000256" key="8">
    <source>
        <dbReference type="SAM" id="SignalP"/>
    </source>
</evidence>
<feature type="transmembrane region" description="Helical" evidence="7">
    <location>
        <begin position="2698"/>
        <end position="2716"/>
    </location>
</feature>
<sequence>MQWALALSIVLMVGIGQGQKMSMQVCSKDMVYTDVGTNANVIIGGIFEMRQPGTNGFGCGPVTQGLMQVFEASRFTISALNRANYIPGVTFGMRVYDTCREKSVALKALQELYPQTTSSNLFCSQNNDLVLGVVGPLSSITAVPTAEYASSVPASLISPRAANPLLSDKTRFPTFLRTVPSMSVLSRATVELLKAMKWEDNILLIYSDDEYGRSGYKQLLEAANIRGICFVKAIALNPTHLTKDSAKAALEAAIGGRTYNAGVMVMDFVEGKKTLEAIDEIPSLASTQWVLSDFDITTDYNNLRRSRGALIVTPSSPTLDDFKTFFALEENNVSPTGHPENPWFIDWYERKYSCWIKTPSSLPQCNSQGQATLEANFVQSPFAVPTMKAIAAYAEAVRLRCDTTLGTSCVNQLRSVSPSDFHDTLRNLDVTFPANYPIVGLRGKRVKFDANGDLDSYDCSVYNHRGQPISSFYDKVGEFKNNVLTLRKPLLFDSLRTRSLAINPEHPCPTPDGCTNCLKPPVSTVFRFSPGDLIIASLANGHKTGRFPFTCGEAEPARLAALVAAEWAVSRYKSQNSDKLRQVTLGSLAVDICPDGLVTGGFINDLLSGNSRLMGPSMVMADNIRGFVDYTDGTQAKMISPVLAQFKIPEIQTESVHTMGDGSSMMPMMRDDDQAAFTVQAVPSDHMMHEAIASVLLRMGWKYVQIATHNMGMYNSAAHDFRMMAGRHGICVVEVVDTLDSADVNRFTRAVTRLRGRPDAAVVVVFAERDAVRGLLTAIQNQGAVGQLQLVAGTEKWAKNSDYITGVENGATGFLSVGLEMSEVVAFTTWLSSLSSSEIAAHPFLRDWFEMSNQCSLGPTTSGRYSRACGSSDNIDTNGMSALGKLPYVIQSVYTMANKLHEVIQEVCTSNYIGLCASFRSAGDIGTRLRAKLRNVSKLSNGYGIKDGKSSTSFVFYQYSARTFNQFAVYSNENRRLESLNTNQLSSVPGATTCAGPCLECQYLFALQSGVFMPGDWLVAGIFSVSNSGPVQYRPYVCGDIRTSNGPQYTTAMMYALQQVNNGAAPVSVKGVTFGGITLDHCNNPGRANLLTSSIYSSHMLPTGLDEGNILSWLTDNTGATQEVEALLDPLGVAVVSPSATNMDLMDYSNFYRTIQGDQTAAMALIKIIKSQQFPYFQVVYSDSGYGEGALKVLQNVAQMEGICITNSVKVSSTDAAAANNIASTLVASETDVVVFFTGTAHTKAVLEAIARNTNARGSLFILLAEPYESIVSTVAPQMRHKIMSLRLQTSVLQNYNNFINSSPVTNPYFAQYYMKLMECNLPGFSKYLVNCPEPLQDITSATDYAPNNFVLSTINAVYATVDALDRTVRDYCGDSYTQPCRNFLFASDMRSTFNRNLANVNFVDESGRSFRFLEREGNVVYDVLQSGTQGSYRKVGTYAGVSLNLDSADLTSYSSIASLCSAPCLSCVMRGLNFSHTPGDIYLAGVFDVHKFSTSPFTCGDINTVHGFLLLEAFHYALNQVNEKKGQFANILNGVKLGGIGIDACQSQIRGAYLVSNINNGNTVLQRDGVMIDPTRIDAYVGSYGSRASIYLAQVLNDLEIPQISFGAGSPDLSDDRYYPYFYRTIPSDMNMVDAILKFLDSEDIRYVQVVFEDTFNAVATKDYFLEKASANRICVAQVVDYPDVSTISDEVATTVVSKLSENPAANTVVTFVSTELIPPMLRAAQRSSQARGKLRFFGSTDWADNQEAILGTGAQAFNSITVRLDSDDVVGFENYINTRTLANSDENPWFGEYYQAIHNCYISKLNRMGYSDQCSPALSDIILQPSYQQDQGVAFVMDAVYAAAFGLHETLKKKCRENYSGVCQAYHTDQNRHKMLKDELKDVSFKDPLDEHFQFVNRSGNYNYRYYSIDNVLGVPTYTQIGRYNATTKELSISPSYMNQVNSDCQRKDACSECPLIRDNSKRYVVLNQNPNEKNQITIVAFFDIHKQGVDPYRCGDINPEGFQQFAALNYALQKVLFNQSPVRMIAIDTCSNSLRVDQDLYGLLAGDGLCNSMFSVNDLSVSNLGGVITLGELNTMAAGRVLETPGVTYLSPNALSPILDGHKHLVRSIAPWSAMMKALSKLLEDLGLTYVDVVYENNKQGYQMMYKLDFYTYDAKVCLASKLAVAEDDTNQDIDLLLSALKGNLGSKVVVLIGSHMFTKRTLDAASRLGIADDYLWILAGPWQPSEASVKLLGIADSVKIMTVSRRMWEPKDFRTFMDGLTYNSPSLIPRQWFDEFYQQVLNCTLSNSEKPLGRGRQECDISKRFIDVEWTMDPYIVNTVVAAYTLTSGISRQTNFTAREDVLKSILDSTWNMESLFKSLRGLDLSYDKQNQWWDQGHVFMAHWGDNMNFTSLDRSNATFDTVRGMLGSFSASKCLQSSEEGSCGCMVTGVSGASSLAVQASKYVPSDHRNFYRYDDDKNEKSLEWPLWTIPVGAVTCLGIIITIVLFMVLLCAYPVRGGTSILGYMSILGVLCIYVINFAFFLHASEAVCGIRRFLMGVVYMIALGPMLVKAVDNWRFSHVDKAEGRYSGISSTCSLLLAAIGLVLIQCIIPIMWLILRHPTASWLVGQDYDSRHDNWWCDPANDYDLGLVLSFSFVLFVIIITAGFCALAFDSERNNNESRWILLSCVATGGCFLVWMVVTTNAGPPYRDPAVAIANVVNATLLLITMPLRKTILMLRAKREKKKSERDAVLNRNGGPYDGTYGNPTYELGFYDNGIMDYKSEEF</sequence>
<dbReference type="SUPFAM" id="SSF53822">
    <property type="entry name" value="Periplasmic binding protein-like I"/>
    <property type="match status" value="5"/>
</dbReference>
<comment type="caution">
    <text evidence="10">The sequence shown here is derived from an EMBL/GenBank/DDBJ whole genome shotgun (WGS) entry which is preliminary data.</text>
</comment>
<dbReference type="GO" id="GO:0004930">
    <property type="term" value="F:G protein-coupled receptor activity"/>
    <property type="evidence" value="ECO:0007669"/>
    <property type="project" value="InterPro"/>
</dbReference>
<dbReference type="InterPro" id="IPR028082">
    <property type="entry name" value="Peripla_BP_I"/>
</dbReference>
<keyword evidence="3 7" id="KW-1133">Transmembrane helix</keyword>
<dbReference type="EMBL" id="BMAT01010020">
    <property type="protein sequence ID" value="GFS18551.1"/>
    <property type="molecule type" value="Genomic_DNA"/>
</dbReference>
<dbReference type="Pfam" id="PF01094">
    <property type="entry name" value="ANF_receptor"/>
    <property type="match status" value="5"/>
</dbReference>
<dbReference type="Proteomes" id="UP000762676">
    <property type="component" value="Unassembled WGS sequence"/>
</dbReference>
<dbReference type="PANTHER" id="PTHR24060">
    <property type="entry name" value="METABOTROPIC GLUTAMATE RECEPTOR"/>
    <property type="match status" value="1"/>
</dbReference>
<keyword evidence="6" id="KW-0325">Glycoprotein</keyword>
<feature type="chain" id="PRO_5043741524" evidence="8">
    <location>
        <begin position="19"/>
        <end position="2771"/>
    </location>
</feature>
<feature type="transmembrane region" description="Helical" evidence="7">
    <location>
        <begin position="2507"/>
        <end position="2528"/>
    </location>
</feature>
<dbReference type="Gene3D" id="3.40.50.2300">
    <property type="match status" value="10"/>
</dbReference>
<keyword evidence="5 10" id="KW-0675">Receptor</keyword>
<evidence type="ECO:0000256" key="2">
    <source>
        <dbReference type="ARBA" id="ARBA00022692"/>
    </source>
</evidence>
<dbReference type="Pfam" id="PF00003">
    <property type="entry name" value="7tm_3"/>
    <property type="match status" value="1"/>
</dbReference>
<dbReference type="PROSITE" id="PS50259">
    <property type="entry name" value="G_PROTEIN_RECEP_F3_4"/>
    <property type="match status" value="1"/>
</dbReference>
<evidence type="ECO:0000313" key="11">
    <source>
        <dbReference type="Proteomes" id="UP000762676"/>
    </source>
</evidence>
<feature type="signal peptide" evidence="8">
    <location>
        <begin position="1"/>
        <end position="18"/>
    </location>
</feature>
<dbReference type="InterPro" id="IPR000337">
    <property type="entry name" value="GPCR_3"/>
</dbReference>
<reference evidence="10 11" key="1">
    <citation type="journal article" date="2021" name="Elife">
        <title>Chloroplast acquisition without the gene transfer in kleptoplastic sea slugs, Plakobranchus ocellatus.</title>
        <authorList>
            <person name="Maeda T."/>
            <person name="Takahashi S."/>
            <person name="Yoshida T."/>
            <person name="Shimamura S."/>
            <person name="Takaki Y."/>
            <person name="Nagai Y."/>
            <person name="Toyoda A."/>
            <person name="Suzuki Y."/>
            <person name="Arimoto A."/>
            <person name="Ishii H."/>
            <person name="Satoh N."/>
            <person name="Nishiyama T."/>
            <person name="Hasebe M."/>
            <person name="Maruyama T."/>
            <person name="Minagawa J."/>
            <person name="Obokata J."/>
            <person name="Shigenobu S."/>
        </authorList>
    </citation>
    <scope>NUCLEOTIDE SEQUENCE [LARGE SCALE GENOMIC DNA]</scope>
</reference>
<evidence type="ECO:0000256" key="4">
    <source>
        <dbReference type="ARBA" id="ARBA00023136"/>
    </source>
</evidence>